<dbReference type="SUPFAM" id="SSF48452">
    <property type="entry name" value="TPR-like"/>
    <property type="match status" value="1"/>
</dbReference>
<dbReference type="Gene3D" id="1.25.40.20">
    <property type="entry name" value="Ankyrin repeat-containing domain"/>
    <property type="match status" value="3"/>
</dbReference>
<keyword evidence="2 4" id="KW-0802">TPR repeat</keyword>
<dbReference type="Proteomes" id="UP000019116">
    <property type="component" value="Chromosome 5D"/>
</dbReference>
<dbReference type="Pfam" id="PF07719">
    <property type="entry name" value="TPR_2"/>
    <property type="match status" value="1"/>
</dbReference>
<evidence type="ECO:0000256" key="1">
    <source>
        <dbReference type="ARBA" id="ARBA00022737"/>
    </source>
</evidence>
<evidence type="ECO:0000256" key="4">
    <source>
        <dbReference type="PROSITE-ProRule" id="PRU00339"/>
    </source>
</evidence>
<dbReference type="SMART" id="SM00248">
    <property type="entry name" value="ANK"/>
    <property type="match status" value="7"/>
</dbReference>
<proteinExistence type="predicted"/>
<dbReference type="Gramene" id="TraesCS5D02G473300.1">
    <property type="protein sequence ID" value="TraesCS5D02G473300.1"/>
    <property type="gene ID" value="TraesCS5D02G473300"/>
</dbReference>
<feature type="repeat" description="ANK" evidence="3">
    <location>
        <begin position="48"/>
        <end position="70"/>
    </location>
</feature>
<organism evidence="5">
    <name type="scientific">Triticum aestivum</name>
    <name type="common">Wheat</name>
    <dbReference type="NCBI Taxonomy" id="4565"/>
    <lineage>
        <taxon>Eukaryota</taxon>
        <taxon>Viridiplantae</taxon>
        <taxon>Streptophyta</taxon>
        <taxon>Embryophyta</taxon>
        <taxon>Tracheophyta</taxon>
        <taxon>Spermatophyta</taxon>
        <taxon>Magnoliopsida</taxon>
        <taxon>Liliopsida</taxon>
        <taxon>Poales</taxon>
        <taxon>Poaceae</taxon>
        <taxon>BOP clade</taxon>
        <taxon>Pooideae</taxon>
        <taxon>Triticodae</taxon>
        <taxon>Triticeae</taxon>
        <taxon>Triticinae</taxon>
        <taxon>Triticum</taxon>
    </lineage>
</organism>
<keyword evidence="3" id="KW-0040">ANK repeat</keyword>
<dbReference type="Pfam" id="PF12796">
    <property type="entry name" value="Ank_2"/>
    <property type="match status" value="2"/>
</dbReference>
<dbReference type="OrthoDB" id="20872at2759"/>
<dbReference type="InterPro" id="IPR002110">
    <property type="entry name" value="Ankyrin_rpt"/>
</dbReference>
<dbReference type="PRINTS" id="PR01415">
    <property type="entry name" value="ANKYRIN"/>
</dbReference>
<dbReference type="Gramene" id="TraesCS5D03G1045700.1">
    <property type="protein sequence ID" value="TraesCS5D03G1045700.1.CDS"/>
    <property type="gene ID" value="TraesCS5D03G1045700"/>
</dbReference>
<reference evidence="5" key="1">
    <citation type="submission" date="2018-08" db="EMBL/GenBank/DDBJ databases">
        <authorList>
            <person name="Rossello M."/>
        </authorList>
    </citation>
    <scope>NUCLEOTIDE SEQUENCE [LARGE SCALE GENOMIC DNA]</scope>
    <source>
        <strain evidence="5">cv. Chinese Spring</strain>
    </source>
</reference>
<accession>A0A3B6N028</accession>
<dbReference type="SUPFAM" id="SSF48403">
    <property type="entry name" value="Ankyrin repeat"/>
    <property type="match status" value="1"/>
</dbReference>
<keyword evidence="6" id="KW-1185">Reference proteome</keyword>
<dbReference type="InterPro" id="IPR036770">
    <property type="entry name" value="Ankyrin_rpt-contain_sf"/>
</dbReference>
<dbReference type="InterPro" id="IPR051616">
    <property type="entry name" value="Cul2-RING_E3_ligase_SR"/>
</dbReference>
<gene>
    <name evidence="5" type="primary">LOC123121076</name>
</gene>
<dbReference type="Gene3D" id="1.25.40.10">
    <property type="entry name" value="Tetratricopeptide repeat domain"/>
    <property type="match status" value="1"/>
</dbReference>
<keyword evidence="1" id="KW-0677">Repeat</keyword>
<dbReference type="PANTHER" id="PTHR46224">
    <property type="entry name" value="ANKYRIN REPEAT FAMILY PROTEIN"/>
    <property type="match status" value="1"/>
</dbReference>
<dbReference type="Gramene" id="TraesWEE_scaffold_034095_01G000300.1">
    <property type="protein sequence ID" value="TraesWEE_scaffold_034095_01G000300.1"/>
    <property type="gene ID" value="TraesWEE_scaffold_034095_01G000300"/>
</dbReference>
<dbReference type="InterPro" id="IPR019734">
    <property type="entry name" value="TPR_rpt"/>
</dbReference>
<dbReference type="OMA" id="HADPNKF"/>
<dbReference type="PANTHER" id="PTHR46224:SF5">
    <property type="entry name" value="OS09G0124800 PROTEIN"/>
    <property type="match status" value="1"/>
</dbReference>
<evidence type="ECO:0000313" key="5">
    <source>
        <dbReference type="EnsemblPlants" id="TraesCS5D02G473300.1"/>
    </source>
</evidence>
<dbReference type="EnsemblPlants" id="TraesCS5D02G473300.1">
    <property type="protein sequence ID" value="TraesCS5D02G473300.1"/>
    <property type="gene ID" value="TraesCS5D02G473300"/>
</dbReference>
<dbReference type="Gramene" id="TraesPARA_EIv1.0_1869240.1">
    <property type="protein sequence ID" value="TraesPARA_EIv1.0_1869240.1.CDS"/>
    <property type="gene ID" value="TraesPARA_EIv1.0_1869240"/>
</dbReference>
<feature type="repeat" description="ANK" evidence="3">
    <location>
        <begin position="82"/>
        <end position="114"/>
    </location>
</feature>
<name>A0A3B6N028_WHEAT</name>
<feature type="repeat" description="TPR" evidence="4">
    <location>
        <begin position="379"/>
        <end position="412"/>
    </location>
</feature>
<evidence type="ECO:0000256" key="3">
    <source>
        <dbReference type="PROSITE-ProRule" id="PRU00023"/>
    </source>
</evidence>
<dbReference type="PROSITE" id="PS50088">
    <property type="entry name" value="ANK_REPEAT"/>
    <property type="match status" value="5"/>
</dbReference>
<protein>
    <submittedName>
        <fullName evidence="5">Uncharacterized protein</fullName>
    </submittedName>
</protein>
<sequence>MGKQQQEQKTLLRAARDGSLRLLKKTAQGLASGAQGEAAVLEAVADDDGNRALHLAAREGRVEICRYLVKDLRLDVTPAIHHGGTPLFLSASSGRVAASKYLLDHGADPTLAGDFGSPLHGAAGHGHCGIVELLLSKGIDVDLECLFGTPLHAAALHKQDDVVKILLEHHADPNKFCKVGGYTPLSMAIRPTPSVSLECVKLLIKAGADVNFIDSAGVACVMVAAEYGLPGIMKCLLDAGANPNVTSRFGATPIEVAALKDRREIVEMLFPLTSPIPTLPEWSIDGIISHVKSFGLEPLDEHQYEKKKSELKLQATEAFKRNDYLTAGRLYSDAMDLDPSPDGHAILLANRSLCSLHLGDGEYALSDATMCRRLRPRWQKGCYRQGAAFMLLKDYEKAREAFADGLKLDPTSVEIASALR</sequence>
<dbReference type="InterPro" id="IPR011990">
    <property type="entry name" value="TPR-like_helical_dom_sf"/>
</dbReference>
<dbReference type="InterPro" id="IPR013105">
    <property type="entry name" value="TPR_2"/>
</dbReference>
<evidence type="ECO:0000256" key="2">
    <source>
        <dbReference type="ARBA" id="ARBA00022803"/>
    </source>
</evidence>
<dbReference type="AlphaFoldDB" id="A0A3B6N028"/>
<dbReference type="Gramene" id="TraesCAD_scaffold_043505_01G000300.1">
    <property type="protein sequence ID" value="TraesCAD_scaffold_043505_01G000300.1"/>
    <property type="gene ID" value="TraesCAD_scaffold_043505_01G000300"/>
</dbReference>
<reference evidence="5" key="2">
    <citation type="submission" date="2018-10" db="UniProtKB">
        <authorList>
            <consortium name="EnsemblPlants"/>
        </authorList>
    </citation>
    <scope>IDENTIFICATION</scope>
</reference>
<feature type="repeat" description="ANK" evidence="3">
    <location>
        <begin position="149"/>
        <end position="178"/>
    </location>
</feature>
<feature type="repeat" description="ANK" evidence="3">
    <location>
        <begin position="114"/>
        <end position="146"/>
    </location>
</feature>
<dbReference type="PROSITE" id="PS50005">
    <property type="entry name" value="TPR"/>
    <property type="match status" value="1"/>
</dbReference>
<dbReference type="PROSITE" id="PS50297">
    <property type="entry name" value="ANK_REP_REGION"/>
    <property type="match status" value="5"/>
</dbReference>
<dbReference type="STRING" id="4565.A0A3B6N028"/>
<evidence type="ECO:0000313" key="6">
    <source>
        <dbReference type="Proteomes" id="UP000019116"/>
    </source>
</evidence>
<dbReference type="SMR" id="A0A3B6N028"/>
<dbReference type="SMART" id="SM00028">
    <property type="entry name" value="TPR"/>
    <property type="match status" value="2"/>
</dbReference>
<feature type="repeat" description="ANK" evidence="3">
    <location>
        <begin position="180"/>
        <end position="215"/>
    </location>
</feature>